<dbReference type="Pfam" id="PF00561">
    <property type="entry name" value="Abhydrolase_1"/>
    <property type="match status" value="1"/>
</dbReference>
<gene>
    <name evidence="3" type="ORF">M4V62_00310</name>
</gene>
<evidence type="ECO:0000313" key="3">
    <source>
        <dbReference type="EMBL" id="UQT53648.1"/>
    </source>
</evidence>
<evidence type="ECO:0000313" key="4">
    <source>
        <dbReference type="Proteomes" id="UP000829992"/>
    </source>
</evidence>
<dbReference type="GO" id="GO:0016787">
    <property type="term" value="F:hydrolase activity"/>
    <property type="evidence" value="ECO:0007669"/>
    <property type="project" value="UniProtKB-KW"/>
</dbReference>
<dbReference type="PRINTS" id="PR00111">
    <property type="entry name" value="ABHYDROLASE"/>
</dbReference>
<sequence length="274" mass="30117">MNTPAPSGSVPQDVVQSFLEAFWVGDFDTAASLVAEEAVWHVDGDPGVPPTGLRHGRHRVRQWTDVFPGAFEPRGGSVLTTVAQGEDVIVCGRFHFLIRPTGKVIQGDYVMRFTVRDGHIARYQMFEDSLALANAFDVASQPCRPYAQRIRVNDTIYGYDDTGDGPTVMFLHGLFGDRTMFQHQVEALHPQHRCVVLDMPGHGASAVTAQRWTLKDIADDLALLIEQKNWGPLALVGHSQGGMVAMLLAARRPDLVNNVALLNTGARPVKRSRP</sequence>
<dbReference type="PANTHER" id="PTHR43798">
    <property type="entry name" value="MONOACYLGLYCEROL LIPASE"/>
    <property type="match status" value="1"/>
</dbReference>
<dbReference type="Gene3D" id="3.40.50.1820">
    <property type="entry name" value="alpha/beta hydrolase"/>
    <property type="match status" value="1"/>
</dbReference>
<name>A0ABY4PJ80_9ACTN</name>
<reference evidence="3 4" key="1">
    <citation type="submission" date="2022-05" db="EMBL/GenBank/DDBJ databases">
        <authorList>
            <person name="Zhou X."/>
            <person name="Li K."/>
            <person name="Man Y."/>
        </authorList>
    </citation>
    <scope>NUCLEOTIDE SEQUENCE [LARGE SCALE GENOMIC DNA]</scope>
    <source>
        <strain evidence="3 4">MS405</strain>
    </source>
</reference>
<dbReference type="Proteomes" id="UP000829992">
    <property type="component" value="Chromosome"/>
</dbReference>
<dbReference type="Gene3D" id="3.10.450.50">
    <property type="match status" value="1"/>
</dbReference>
<dbReference type="InterPro" id="IPR032710">
    <property type="entry name" value="NTF2-like_dom_sf"/>
</dbReference>
<feature type="domain" description="AB hydrolase-1" evidence="1">
    <location>
        <begin position="166"/>
        <end position="264"/>
    </location>
</feature>
<dbReference type="InterPro" id="IPR037401">
    <property type="entry name" value="SnoaL-like"/>
</dbReference>
<protein>
    <submittedName>
        <fullName evidence="3">Alpha/beta fold hydrolase</fullName>
    </submittedName>
</protein>
<dbReference type="Pfam" id="PF12680">
    <property type="entry name" value="SnoaL_2"/>
    <property type="match status" value="1"/>
</dbReference>
<dbReference type="SUPFAM" id="SSF54427">
    <property type="entry name" value="NTF2-like"/>
    <property type="match status" value="1"/>
</dbReference>
<feature type="domain" description="SnoaL-like" evidence="2">
    <location>
        <begin position="15"/>
        <end position="123"/>
    </location>
</feature>
<dbReference type="SUPFAM" id="SSF53474">
    <property type="entry name" value="alpha/beta-Hydrolases"/>
    <property type="match status" value="1"/>
</dbReference>
<keyword evidence="4" id="KW-1185">Reference proteome</keyword>
<dbReference type="RefSeq" id="WP_249585146.1">
    <property type="nucleotide sequence ID" value="NZ_BAAAQL010000039.1"/>
</dbReference>
<accession>A0ABY4PJ80</accession>
<dbReference type="InterPro" id="IPR050266">
    <property type="entry name" value="AB_hydrolase_sf"/>
</dbReference>
<dbReference type="InterPro" id="IPR029058">
    <property type="entry name" value="AB_hydrolase_fold"/>
</dbReference>
<dbReference type="InterPro" id="IPR000073">
    <property type="entry name" value="AB_hydrolase_1"/>
</dbReference>
<dbReference type="EMBL" id="CP097289">
    <property type="protein sequence ID" value="UQT53648.1"/>
    <property type="molecule type" value="Genomic_DNA"/>
</dbReference>
<proteinExistence type="predicted"/>
<organism evidence="3 4">
    <name type="scientific">Streptomyces durmitorensis</name>
    <dbReference type="NCBI Taxonomy" id="319947"/>
    <lineage>
        <taxon>Bacteria</taxon>
        <taxon>Bacillati</taxon>
        <taxon>Actinomycetota</taxon>
        <taxon>Actinomycetes</taxon>
        <taxon>Kitasatosporales</taxon>
        <taxon>Streptomycetaceae</taxon>
        <taxon>Streptomyces</taxon>
    </lineage>
</organism>
<evidence type="ECO:0000259" key="1">
    <source>
        <dbReference type="Pfam" id="PF00561"/>
    </source>
</evidence>
<keyword evidence="3" id="KW-0378">Hydrolase</keyword>
<evidence type="ECO:0000259" key="2">
    <source>
        <dbReference type="Pfam" id="PF12680"/>
    </source>
</evidence>